<dbReference type="EMBL" id="JBHUKU010000008">
    <property type="protein sequence ID" value="MFD2460246.1"/>
    <property type="molecule type" value="Genomic_DNA"/>
</dbReference>
<dbReference type="InterPro" id="IPR045851">
    <property type="entry name" value="AMP-bd_C_sf"/>
</dbReference>
<reference evidence="2" key="1">
    <citation type="journal article" date="2019" name="Int. J. Syst. Evol. Microbiol.">
        <title>The Global Catalogue of Microorganisms (GCM) 10K type strain sequencing project: providing services to taxonomists for standard genome sequencing and annotation.</title>
        <authorList>
            <consortium name="The Broad Institute Genomics Platform"/>
            <consortium name="The Broad Institute Genome Sequencing Center for Infectious Disease"/>
            <person name="Wu L."/>
            <person name="Ma J."/>
        </authorList>
    </citation>
    <scope>NUCLEOTIDE SEQUENCE [LARGE SCALE GENOMIC DNA]</scope>
    <source>
        <strain evidence="2">CGMCC 4.7643</strain>
    </source>
</reference>
<protein>
    <submittedName>
        <fullName evidence="1">Long-chain fatty acid--CoA ligase</fullName>
    </submittedName>
</protein>
<dbReference type="Gene3D" id="3.30.300.30">
    <property type="match status" value="1"/>
</dbReference>
<dbReference type="Gene3D" id="3.40.50.12780">
    <property type="entry name" value="N-terminal domain of ligase-like"/>
    <property type="match status" value="1"/>
</dbReference>
<accession>A0ABW5GFC7</accession>
<dbReference type="Proteomes" id="UP001597419">
    <property type="component" value="Unassembled WGS sequence"/>
</dbReference>
<comment type="caution">
    <text evidence="1">The sequence shown here is derived from an EMBL/GenBank/DDBJ whole genome shotgun (WGS) entry which is preliminary data.</text>
</comment>
<dbReference type="RefSeq" id="WP_345398158.1">
    <property type="nucleotide sequence ID" value="NZ_BAABHG010000009.1"/>
</dbReference>
<gene>
    <name evidence="1" type="ORF">ACFSYJ_16670</name>
</gene>
<sequence length="368" mass="39833">MAYAELTPRELLAPGFAAPEVTGRAWRVRWDRAPGIGAGELPDVVDFHTSGTTGPRRKWRRYGPRMWDEAGMLAELVAPGRPDAALSFVPPAHLFGALATVLVPARLGVPAWYRDGFFGTMPDVGARPVVMATPWIFELLLRHLDWARGLDHLTVLYSGAMLPATAGDLLRELGPDRVLLVEVLGSTEAGGVATRAWREGEPPAWQLFPDVEFAGPVTVGAETPLAVTSPRLAFRPGEPVPGSWEADDRVVPLGARSFRHAGRAGRLVKVNGRRINLDAAEYTLRAVLDCADLALLPVTDPKIGEHVELLVALAPGTEVADLDLAAAFARLGVRPRRLHVVPRIDRSALGKLRHVPIPTTPDEEVTAR</sequence>
<evidence type="ECO:0000313" key="2">
    <source>
        <dbReference type="Proteomes" id="UP001597419"/>
    </source>
</evidence>
<dbReference type="GO" id="GO:0016874">
    <property type="term" value="F:ligase activity"/>
    <property type="evidence" value="ECO:0007669"/>
    <property type="project" value="UniProtKB-KW"/>
</dbReference>
<evidence type="ECO:0000313" key="1">
    <source>
        <dbReference type="EMBL" id="MFD2460246.1"/>
    </source>
</evidence>
<name>A0ABW5GFC7_9PSEU</name>
<proteinExistence type="predicted"/>
<organism evidence="1 2">
    <name type="scientific">Amycolatopsis samaneae</name>
    <dbReference type="NCBI Taxonomy" id="664691"/>
    <lineage>
        <taxon>Bacteria</taxon>
        <taxon>Bacillati</taxon>
        <taxon>Actinomycetota</taxon>
        <taxon>Actinomycetes</taxon>
        <taxon>Pseudonocardiales</taxon>
        <taxon>Pseudonocardiaceae</taxon>
        <taxon>Amycolatopsis</taxon>
    </lineage>
</organism>
<keyword evidence="1" id="KW-0436">Ligase</keyword>
<keyword evidence="2" id="KW-1185">Reference proteome</keyword>
<dbReference type="InterPro" id="IPR042099">
    <property type="entry name" value="ANL_N_sf"/>
</dbReference>
<dbReference type="SUPFAM" id="SSF56801">
    <property type="entry name" value="Acetyl-CoA synthetase-like"/>
    <property type="match status" value="1"/>
</dbReference>